<keyword evidence="1" id="KW-0805">Transcription regulation</keyword>
<comment type="caution">
    <text evidence="5">The sequence shown here is derived from an EMBL/GenBank/DDBJ whole genome shotgun (WGS) entry which is preliminary data.</text>
</comment>
<dbReference type="EMBL" id="LVWE01000028">
    <property type="protein sequence ID" value="OAD45575.1"/>
    <property type="molecule type" value="Genomic_DNA"/>
</dbReference>
<accession>A0A176TDV3</accession>
<feature type="domain" description="HTH araC/xylS-type" evidence="4">
    <location>
        <begin position="1"/>
        <end position="54"/>
    </location>
</feature>
<dbReference type="STRING" id="1333662.LPB303_07470"/>
<evidence type="ECO:0000313" key="5">
    <source>
        <dbReference type="EMBL" id="OAD45575.1"/>
    </source>
</evidence>
<dbReference type="Pfam" id="PF00165">
    <property type="entry name" value="HTH_AraC"/>
    <property type="match status" value="1"/>
</dbReference>
<dbReference type="Gene3D" id="1.10.10.60">
    <property type="entry name" value="Homeodomain-like"/>
    <property type="match status" value="1"/>
</dbReference>
<keyword evidence="6" id="KW-1185">Reference proteome</keyword>
<protein>
    <recommendedName>
        <fullName evidence="4">HTH araC/xylS-type domain-containing protein</fullName>
    </recommendedName>
</protein>
<dbReference type="InterPro" id="IPR020449">
    <property type="entry name" value="Tscrpt_reg_AraC-type_HTH"/>
</dbReference>
<gene>
    <name evidence="5" type="ORF">LPB303_07470</name>
</gene>
<name>A0A176TDV3_9FLAO</name>
<dbReference type="SUPFAM" id="SSF46689">
    <property type="entry name" value="Homeodomain-like"/>
    <property type="match status" value="1"/>
</dbReference>
<sequence length="62" mass="7102">MRIYYIKEKLTTDKEYLNYKISYLVEECGFSSHSKFSASFKSVLGVSPSEFIHKLKDAAVSS</sequence>
<reference evidence="5 6" key="1">
    <citation type="submission" date="2016-02" db="EMBL/GenBank/DDBJ databases">
        <title>Draft genome sequence of Polaribacter atrinae KACC17473.</title>
        <authorList>
            <person name="Shin S.-K."/>
            <person name="Yi H."/>
        </authorList>
    </citation>
    <scope>NUCLEOTIDE SEQUENCE [LARGE SCALE GENOMIC DNA]</scope>
    <source>
        <strain evidence="5 6">KACC 17473</strain>
    </source>
</reference>
<keyword evidence="2" id="KW-0238">DNA-binding</keyword>
<proteinExistence type="predicted"/>
<dbReference type="PROSITE" id="PS01124">
    <property type="entry name" value="HTH_ARAC_FAMILY_2"/>
    <property type="match status" value="1"/>
</dbReference>
<dbReference type="InterPro" id="IPR018060">
    <property type="entry name" value="HTH_AraC"/>
</dbReference>
<evidence type="ECO:0000259" key="4">
    <source>
        <dbReference type="PROSITE" id="PS01124"/>
    </source>
</evidence>
<dbReference type="GO" id="GO:0043565">
    <property type="term" value="F:sequence-specific DNA binding"/>
    <property type="evidence" value="ECO:0007669"/>
    <property type="project" value="InterPro"/>
</dbReference>
<keyword evidence="3" id="KW-0804">Transcription</keyword>
<dbReference type="GO" id="GO:0003700">
    <property type="term" value="F:DNA-binding transcription factor activity"/>
    <property type="evidence" value="ECO:0007669"/>
    <property type="project" value="InterPro"/>
</dbReference>
<evidence type="ECO:0000256" key="2">
    <source>
        <dbReference type="ARBA" id="ARBA00023125"/>
    </source>
</evidence>
<evidence type="ECO:0000256" key="1">
    <source>
        <dbReference type="ARBA" id="ARBA00023015"/>
    </source>
</evidence>
<dbReference type="InterPro" id="IPR009057">
    <property type="entry name" value="Homeodomain-like_sf"/>
</dbReference>
<dbReference type="Proteomes" id="UP000076923">
    <property type="component" value="Unassembled WGS sequence"/>
</dbReference>
<dbReference type="PRINTS" id="PR00032">
    <property type="entry name" value="HTHARAC"/>
</dbReference>
<dbReference type="RefSeq" id="WP_068449366.1">
    <property type="nucleotide sequence ID" value="NZ_CP150660.1"/>
</dbReference>
<evidence type="ECO:0000256" key="3">
    <source>
        <dbReference type="ARBA" id="ARBA00023163"/>
    </source>
</evidence>
<dbReference type="AlphaFoldDB" id="A0A176TDV3"/>
<evidence type="ECO:0000313" key="6">
    <source>
        <dbReference type="Proteomes" id="UP000076923"/>
    </source>
</evidence>
<organism evidence="5 6">
    <name type="scientific">Polaribacter atrinae</name>
    <dbReference type="NCBI Taxonomy" id="1333662"/>
    <lineage>
        <taxon>Bacteria</taxon>
        <taxon>Pseudomonadati</taxon>
        <taxon>Bacteroidota</taxon>
        <taxon>Flavobacteriia</taxon>
        <taxon>Flavobacteriales</taxon>
        <taxon>Flavobacteriaceae</taxon>
    </lineage>
</organism>